<dbReference type="AlphaFoldDB" id="A0A9P1DK59"/>
<keyword evidence="9" id="KW-0645">Protease</keyword>
<comment type="cofactor">
    <cofactor evidence="1">
        <name>Zn(2+)</name>
        <dbReference type="ChEBI" id="CHEBI:29105"/>
    </cofactor>
</comment>
<dbReference type="EMBL" id="CAMXCT010005235">
    <property type="protein sequence ID" value="CAI4011799.1"/>
    <property type="molecule type" value="Genomic_DNA"/>
</dbReference>
<evidence type="ECO:0000256" key="3">
    <source>
        <dbReference type="ARBA" id="ARBA00010918"/>
    </source>
</evidence>
<evidence type="ECO:0000259" key="7">
    <source>
        <dbReference type="Pfam" id="PF22248"/>
    </source>
</evidence>
<dbReference type="EMBL" id="CAMXCT030005235">
    <property type="protein sequence ID" value="CAL4799111.1"/>
    <property type="molecule type" value="Genomic_DNA"/>
</dbReference>
<dbReference type="GO" id="GO:0006508">
    <property type="term" value="P:proteolysis"/>
    <property type="evidence" value="ECO:0007669"/>
    <property type="project" value="UniProtKB-KW"/>
</dbReference>
<keyword evidence="5" id="KW-0812">Transmembrane</keyword>
<keyword evidence="4" id="KW-0256">Endoplasmic reticulum</keyword>
<feature type="transmembrane region" description="Helical" evidence="5">
    <location>
        <begin position="290"/>
        <end position="307"/>
    </location>
</feature>
<dbReference type="Gene3D" id="3.40.630.10">
    <property type="entry name" value="Zn peptidases"/>
    <property type="match status" value="1"/>
</dbReference>
<feature type="transmembrane region" description="Helical" evidence="5">
    <location>
        <begin position="405"/>
        <end position="424"/>
    </location>
</feature>
<feature type="domain" description="Endoplasmic reticulum metallopeptidase 1-like C-terminal" evidence="7">
    <location>
        <begin position="430"/>
        <end position="573"/>
    </location>
</feature>
<feature type="transmembrane region" description="Helical" evidence="5">
    <location>
        <begin position="260"/>
        <end position="283"/>
    </location>
</feature>
<gene>
    <name evidence="8" type="ORF">C1SCF055_LOCUS36928</name>
</gene>
<evidence type="ECO:0000313" key="9">
    <source>
        <dbReference type="EMBL" id="CAL4799111.1"/>
    </source>
</evidence>
<dbReference type="SUPFAM" id="SSF53187">
    <property type="entry name" value="Zn-dependent exopeptidases"/>
    <property type="match status" value="1"/>
</dbReference>
<feature type="domain" description="Peptidase M28" evidence="6">
    <location>
        <begin position="2"/>
        <end position="155"/>
    </location>
</feature>
<proteinExistence type="inferred from homology"/>
<feature type="transmembrane region" description="Helical" evidence="5">
    <location>
        <begin position="227"/>
        <end position="248"/>
    </location>
</feature>
<dbReference type="InterPro" id="IPR027417">
    <property type="entry name" value="P-loop_NTPase"/>
</dbReference>
<organism evidence="8">
    <name type="scientific">Cladocopium goreaui</name>
    <dbReference type="NCBI Taxonomy" id="2562237"/>
    <lineage>
        <taxon>Eukaryota</taxon>
        <taxon>Sar</taxon>
        <taxon>Alveolata</taxon>
        <taxon>Dinophyceae</taxon>
        <taxon>Suessiales</taxon>
        <taxon>Symbiodiniaceae</taxon>
        <taxon>Cladocopium</taxon>
    </lineage>
</organism>
<keyword evidence="5" id="KW-0472">Membrane</keyword>
<keyword evidence="9" id="KW-0378">Hydrolase</keyword>
<dbReference type="GO" id="GO:0005789">
    <property type="term" value="C:endoplasmic reticulum membrane"/>
    <property type="evidence" value="ECO:0007669"/>
    <property type="project" value="UniProtKB-SubCell"/>
</dbReference>
<feature type="transmembrane region" description="Helical" evidence="5">
    <location>
        <begin position="200"/>
        <end position="222"/>
    </location>
</feature>
<evidence type="ECO:0000256" key="4">
    <source>
        <dbReference type="ARBA" id="ARBA00022824"/>
    </source>
</evidence>
<dbReference type="InterPro" id="IPR007484">
    <property type="entry name" value="Peptidase_M28"/>
</dbReference>
<keyword evidence="5" id="KW-1133">Transmembrane helix</keyword>
<dbReference type="OrthoDB" id="76293at2759"/>
<dbReference type="InterPro" id="IPR045175">
    <property type="entry name" value="M28_fam"/>
</dbReference>
<feature type="transmembrane region" description="Helical" evidence="5">
    <location>
        <begin position="376"/>
        <end position="398"/>
    </location>
</feature>
<evidence type="ECO:0000313" key="10">
    <source>
        <dbReference type="Proteomes" id="UP001152797"/>
    </source>
</evidence>
<evidence type="ECO:0000313" key="8">
    <source>
        <dbReference type="EMBL" id="CAI4011799.1"/>
    </source>
</evidence>
<dbReference type="EMBL" id="CAMXCT020005235">
    <property type="protein sequence ID" value="CAL1165174.1"/>
    <property type="molecule type" value="Genomic_DNA"/>
</dbReference>
<feature type="transmembrane region" description="Helical" evidence="5">
    <location>
        <begin position="313"/>
        <end position="330"/>
    </location>
</feature>
<dbReference type="Pfam" id="PF04389">
    <property type="entry name" value="Peptidase_M28"/>
    <property type="match status" value="1"/>
</dbReference>
<dbReference type="InterPro" id="IPR053973">
    <property type="entry name" value="ERMP1-like_C"/>
</dbReference>
<dbReference type="PANTHER" id="PTHR12147">
    <property type="entry name" value="METALLOPEPTIDASE M28 FAMILY MEMBER"/>
    <property type="match status" value="1"/>
</dbReference>
<dbReference type="Pfam" id="PF22248">
    <property type="entry name" value="ERMP1_C"/>
    <property type="match status" value="1"/>
</dbReference>
<evidence type="ECO:0000256" key="2">
    <source>
        <dbReference type="ARBA" id="ARBA00004477"/>
    </source>
</evidence>
<dbReference type="PANTHER" id="PTHR12147:SF22">
    <property type="entry name" value="ENDOPLASMIC RETICULUM METALLOPEPTIDASE 1"/>
    <property type="match status" value="1"/>
</dbReference>
<dbReference type="Gene3D" id="3.40.50.300">
    <property type="entry name" value="P-loop containing nucleotide triphosphate hydrolases"/>
    <property type="match status" value="1"/>
</dbReference>
<dbReference type="GO" id="GO:0008235">
    <property type="term" value="F:metalloexopeptidase activity"/>
    <property type="evidence" value="ECO:0007669"/>
    <property type="project" value="InterPro"/>
</dbReference>
<keyword evidence="10" id="KW-1185">Reference proteome</keyword>
<reference evidence="8" key="1">
    <citation type="submission" date="2022-10" db="EMBL/GenBank/DDBJ databases">
        <authorList>
            <person name="Chen Y."/>
            <person name="Dougan E. K."/>
            <person name="Chan C."/>
            <person name="Rhodes N."/>
            <person name="Thang M."/>
        </authorList>
    </citation>
    <scope>NUCLEOTIDE SEQUENCE</scope>
</reference>
<evidence type="ECO:0000259" key="6">
    <source>
        <dbReference type="Pfam" id="PF04389"/>
    </source>
</evidence>
<sequence>MAIMTDLLRLMIRQPMPIDVIFNFNGGEEVLMPAAHGFVTSHPWAKSICAQINLEAAGSGGRELLFQAGPSNRWIAEAYKSYVKRPYGSSITQALFHTGLIPGETDFRIYRDFGDIPGADFAVLTNGWVYHTWRDDMDHLDFRSVQRYGETVHELALGIASKLKEGRPSGADVTDSAVFFDVGGLFFVEYAASLAQAQQLHIAACLVIFSALAWTGGLGVLLSAAKLLLCAVLSIISSILSGAFVAHTPAAMVAAGHPELAPFLFGPPALMSFLGCFHLLGVAEVEKGSITLAALICLALSASPITVMASYLFLIWCVAPALALAVASILPSVAAELLMVGSYILPWMLYVQMLVLGLDFLSPLTFRSGTTIPGDVVIGGFYGLMTALLLSLSAQFVAQIRRRDVMVVSAAIFFLSLLLAFQLFPYSYDRPKRVFQQHVARSQATWQLLPQGKSSVQWEDMEHGLWTTAMDWNNVATLRHFSPYGLPARSQPHNDSAGIYGQVPMPFPMKAFLVGGSWAPRSAPVLPSKISLDLHVAEWSPGTPQMRQLHVTAKGPPQMMMVLSPASKVLRWSYGRYERSSDVAESKHSNDPNLLPRGLPRPRSDCDCFFLLFAEGGSRPSYGRAEAFNFTALVPAGEMHLDIWALHLESTSPELEYEEGQMLSQRAFRCFVPLLLEAFAFDRGWGIPGCDVLAASHFADSVGVDTAEFPQEVSNSLLQHVAARKPSAFSSEPTQLLKEAAPLKFMHTPKCGSSFSNVIAHTPGVCPAVPSTLALDFDNFGQFFDVEFWILCPEICNTKMLSCNPPMYKHELFGEDLINPYRGHLVTMVRDPVQRIAASYNDPVFDFVNDVSEPGTRYRKTDSSGNPLPHTIAFDEFATNWTGMVTTQLTRTDWTVSWSGLYLSDKDAQEAIRRLQKDFVFVGIVEQWELSMCLFRTMFGGNCFQNDFMDTRPGFKGRSGENKYDTGNFHDPIDGVVYHAALEIFESNLLKYNVTETNCQPCYKAAGLS</sequence>
<accession>A0A9P1DK59</accession>
<comment type="caution">
    <text evidence="8">The sequence shown here is derived from an EMBL/GenBank/DDBJ whole genome shotgun (WGS) entry which is preliminary data.</text>
</comment>
<reference evidence="9 10" key="2">
    <citation type="submission" date="2024-05" db="EMBL/GenBank/DDBJ databases">
        <authorList>
            <person name="Chen Y."/>
            <person name="Shah S."/>
            <person name="Dougan E. K."/>
            <person name="Thang M."/>
            <person name="Chan C."/>
        </authorList>
    </citation>
    <scope>NUCLEOTIDE SEQUENCE [LARGE SCALE GENOMIC DNA]</scope>
</reference>
<feature type="transmembrane region" description="Helical" evidence="5">
    <location>
        <begin position="337"/>
        <end position="356"/>
    </location>
</feature>
<name>A0A9P1DK59_9DINO</name>
<evidence type="ECO:0000256" key="1">
    <source>
        <dbReference type="ARBA" id="ARBA00001947"/>
    </source>
</evidence>
<evidence type="ECO:0000256" key="5">
    <source>
        <dbReference type="SAM" id="Phobius"/>
    </source>
</evidence>
<protein>
    <submittedName>
        <fullName evidence="9">Endoplasmic reticulum metallopeptidase 1 (FXNA-like protease)</fullName>
    </submittedName>
</protein>
<comment type="subcellular location">
    <subcellularLocation>
        <location evidence="2">Endoplasmic reticulum membrane</location>
        <topology evidence="2">Multi-pass membrane protein</topology>
    </subcellularLocation>
</comment>
<dbReference type="Proteomes" id="UP001152797">
    <property type="component" value="Unassembled WGS sequence"/>
</dbReference>
<comment type="similarity">
    <text evidence="3">Belongs to the peptidase M28 family.</text>
</comment>